<feature type="transmembrane region" description="Helical" evidence="1">
    <location>
        <begin position="82"/>
        <end position="107"/>
    </location>
</feature>
<feature type="transmembrane region" description="Helical" evidence="1">
    <location>
        <begin position="25"/>
        <end position="48"/>
    </location>
</feature>
<protein>
    <submittedName>
        <fullName evidence="2">Uncharacterized protein</fullName>
    </submittedName>
</protein>
<keyword evidence="1" id="KW-1133">Transmembrane helix</keyword>
<name>A0A0K2GBA5_NITMO</name>
<reference evidence="2 3" key="1">
    <citation type="journal article" date="2015" name="Proc. Natl. Acad. Sci. U.S.A.">
        <title>Expanded metabolic versatility of ubiquitous nitrite-oxidizing bacteria from the genus Nitrospira.</title>
        <authorList>
            <person name="Koch H."/>
            <person name="Lucker S."/>
            <person name="Albertsen M."/>
            <person name="Kitzinger K."/>
            <person name="Herbold C."/>
            <person name="Spieck E."/>
            <person name="Nielsen P.H."/>
            <person name="Wagner M."/>
            <person name="Daims H."/>
        </authorList>
    </citation>
    <scope>NUCLEOTIDE SEQUENCE [LARGE SCALE GENOMIC DNA]</scope>
    <source>
        <strain evidence="2 3">NSP M-1</strain>
    </source>
</reference>
<dbReference type="KEGG" id="nmv:NITMOv2_1734"/>
<dbReference type="Proteomes" id="UP000069205">
    <property type="component" value="Chromosome"/>
</dbReference>
<accession>A0A0K2GBA5</accession>
<dbReference type="EMBL" id="CP011801">
    <property type="protein sequence ID" value="ALA58154.1"/>
    <property type="molecule type" value="Genomic_DNA"/>
</dbReference>
<evidence type="ECO:0000313" key="2">
    <source>
        <dbReference type="EMBL" id="ALA58154.1"/>
    </source>
</evidence>
<sequence length="142" mass="15557">MSPPLVTARCRTPRSPIMSCASSTVWLPSIVQMGLVMIFSTVSLPSGLPPATARRTMSVSVRIPTSFLPFLTNNDPTRAVRIVLAALMTDVLGPTLLGFFVMIRAIVFGIRPSYLSFTILAALLSLRMLKTIIQQGRRLHDE</sequence>
<evidence type="ECO:0000256" key="1">
    <source>
        <dbReference type="SAM" id="Phobius"/>
    </source>
</evidence>
<keyword evidence="1" id="KW-0812">Transmembrane</keyword>
<evidence type="ECO:0000313" key="3">
    <source>
        <dbReference type="Proteomes" id="UP000069205"/>
    </source>
</evidence>
<dbReference type="AlphaFoldDB" id="A0A0K2GBA5"/>
<feature type="transmembrane region" description="Helical" evidence="1">
    <location>
        <begin position="113"/>
        <end position="129"/>
    </location>
</feature>
<gene>
    <name evidence="2" type="ORF">NITMOv2_1734</name>
</gene>
<organism evidence="2 3">
    <name type="scientific">Nitrospira moscoviensis</name>
    <dbReference type="NCBI Taxonomy" id="42253"/>
    <lineage>
        <taxon>Bacteria</taxon>
        <taxon>Pseudomonadati</taxon>
        <taxon>Nitrospirota</taxon>
        <taxon>Nitrospiria</taxon>
        <taxon>Nitrospirales</taxon>
        <taxon>Nitrospiraceae</taxon>
        <taxon>Nitrospira</taxon>
    </lineage>
</organism>
<keyword evidence="3" id="KW-1185">Reference proteome</keyword>
<keyword evidence="1" id="KW-0472">Membrane</keyword>
<proteinExistence type="predicted"/>